<evidence type="ECO:0000313" key="2">
    <source>
        <dbReference type="Proteomes" id="UP000245217"/>
    </source>
</evidence>
<dbReference type="Pfam" id="PF11985">
    <property type="entry name" value="Phage_Mu_Gp27"/>
    <property type="match status" value="1"/>
</dbReference>
<organism evidence="1 2">
    <name type="scientific">Ignatzschineria cameli</name>
    <dbReference type="NCBI Taxonomy" id="2182793"/>
    <lineage>
        <taxon>Bacteria</taxon>
        <taxon>Pseudomonadati</taxon>
        <taxon>Pseudomonadota</taxon>
        <taxon>Gammaproteobacteria</taxon>
        <taxon>Cardiobacteriales</taxon>
        <taxon>Ignatzschineriaceae</taxon>
        <taxon>Ignatzschineria</taxon>
    </lineage>
</organism>
<accession>A0ABX5L3F3</accession>
<gene>
    <name evidence="1" type="ORF">DC078_04230</name>
</gene>
<comment type="caution">
    <text evidence="1">The sequence shown here is derived from an EMBL/GenBank/DDBJ whole genome shotgun (WGS) entry which is preliminary data.</text>
</comment>
<dbReference type="InterPro" id="IPR021874">
    <property type="entry name" value="Phage_Mu_Gp27"/>
</dbReference>
<evidence type="ECO:0000313" key="1">
    <source>
        <dbReference type="EMBL" id="PWD93032.1"/>
    </source>
</evidence>
<dbReference type="RefSeq" id="WP_109201356.1">
    <property type="nucleotide sequence ID" value="NZ_QEWS01000003.1"/>
</dbReference>
<sequence length="188" mass="21283">MSRVTRGRASKVDLLPESLKEELHKLLRDKRNTQLDVLDAINDLIEDHGLDDEAKLSRSGLNRYAAQMETVGKQIKEAREISKQWAETLGSTAESDVSMITIEMLRSIVFKITMEEAHNKEINPKDLRNLTLSMARLESAAATSQKRIIEARKEFAEEVAENVETSAREKGMSKEDVDFIRAIIQKSV</sequence>
<name>A0ABX5L3F3_9GAMM</name>
<keyword evidence="2" id="KW-1185">Reference proteome</keyword>
<dbReference type="Proteomes" id="UP000245217">
    <property type="component" value="Unassembled WGS sequence"/>
</dbReference>
<proteinExistence type="predicted"/>
<protein>
    <recommendedName>
        <fullName evidence="3">DUF3486 domain-containing protein</fullName>
    </recommendedName>
</protein>
<evidence type="ECO:0008006" key="3">
    <source>
        <dbReference type="Google" id="ProtNLM"/>
    </source>
</evidence>
<dbReference type="EMBL" id="QEWV01000003">
    <property type="protein sequence ID" value="PWD93032.1"/>
    <property type="molecule type" value="Genomic_DNA"/>
</dbReference>
<reference evidence="2" key="1">
    <citation type="submission" date="2018-05" db="EMBL/GenBank/DDBJ databases">
        <title>Ignatzschineria dubaiensis sp. nov., isolated from necrotic foot tissues of dromedaries (Camelus dromedarius) and associated maggots in Dubai, United Arab Emirates.</title>
        <authorList>
            <person name="Tsang C.C."/>
            <person name="Tang J.Y.M."/>
            <person name="Fong J.Y.H."/>
            <person name="Kinne J."/>
            <person name="Lee H.H."/>
            <person name="Joseph M."/>
            <person name="Jose S."/>
            <person name="Schuster R.K."/>
            <person name="Tang Y."/>
            <person name="Sivakumar S."/>
            <person name="Chen J.H.K."/>
            <person name="Teng J.L.L."/>
            <person name="Lau S.K.P."/>
            <person name="Wernery U."/>
            <person name="Woo P.C.Y."/>
        </authorList>
    </citation>
    <scope>NUCLEOTIDE SEQUENCE [LARGE SCALE GENOMIC DNA]</scope>
    <source>
        <strain evidence="2">UAE-HKU58</strain>
    </source>
</reference>